<feature type="domain" description="FAD-binding" evidence="2">
    <location>
        <begin position="2"/>
        <end position="316"/>
    </location>
</feature>
<evidence type="ECO:0000313" key="3">
    <source>
        <dbReference type="EMBL" id="MFI6501975.1"/>
    </source>
</evidence>
<accession>A0ABW7Z1C9</accession>
<protein>
    <submittedName>
        <fullName evidence="3">FAD-dependent monooxygenase</fullName>
    </submittedName>
</protein>
<dbReference type="Pfam" id="PF01494">
    <property type="entry name" value="FAD_binding_3"/>
    <property type="match status" value="1"/>
</dbReference>
<keyword evidence="3" id="KW-0503">Monooxygenase</keyword>
<dbReference type="PRINTS" id="PR00420">
    <property type="entry name" value="RNGMNOXGNASE"/>
</dbReference>
<dbReference type="Proteomes" id="UP001612741">
    <property type="component" value="Unassembled WGS sequence"/>
</dbReference>
<dbReference type="RefSeq" id="WP_397086911.1">
    <property type="nucleotide sequence ID" value="NZ_JBITGY010000009.1"/>
</dbReference>
<feature type="region of interest" description="Disordered" evidence="1">
    <location>
        <begin position="341"/>
        <end position="360"/>
    </location>
</feature>
<dbReference type="PANTHER" id="PTHR46865:SF2">
    <property type="entry name" value="MONOOXYGENASE"/>
    <property type="match status" value="1"/>
</dbReference>
<dbReference type="InterPro" id="IPR002938">
    <property type="entry name" value="FAD-bd"/>
</dbReference>
<name>A0ABW7Z1C9_9ACTN</name>
<feature type="compositionally biased region" description="Basic and acidic residues" evidence="1">
    <location>
        <begin position="349"/>
        <end position="360"/>
    </location>
</feature>
<dbReference type="InterPro" id="IPR036188">
    <property type="entry name" value="FAD/NAD-bd_sf"/>
</dbReference>
<organism evidence="3 4">
    <name type="scientific">Nonomuraea typhae</name>
    <dbReference type="NCBI Taxonomy" id="2603600"/>
    <lineage>
        <taxon>Bacteria</taxon>
        <taxon>Bacillati</taxon>
        <taxon>Actinomycetota</taxon>
        <taxon>Actinomycetes</taxon>
        <taxon>Streptosporangiales</taxon>
        <taxon>Streptosporangiaceae</taxon>
        <taxon>Nonomuraea</taxon>
    </lineage>
</organism>
<comment type="caution">
    <text evidence="3">The sequence shown here is derived from an EMBL/GenBank/DDBJ whole genome shotgun (WGS) entry which is preliminary data.</text>
</comment>
<proteinExistence type="predicted"/>
<dbReference type="PANTHER" id="PTHR46865">
    <property type="entry name" value="OXIDOREDUCTASE-RELATED"/>
    <property type="match status" value="1"/>
</dbReference>
<keyword evidence="4" id="KW-1185">Reference proteome</keyword>
<sequence>MNVLVSGASIGGTVLAHWLRQRGIRVTLVERAPGPRGGGQAIDVRGAALTVARRMGILEEIRSLRTEMRGMSVMDGDGNEVMRSEESTYSGGRLDSPDVEIMRDDLTRILLDSVEGAEILWGDSIVSLDDDGSAVQVRFEKSAPRSFDFVVGADGLHSNTRGLVFGEEARFIEHLGTYVGFFRTENFLGLDQWQVWHRDGAAGFGIYPARGNAEIVVNLGFESGPIDYDYRDAEQQKRILAGACAHLRWITPKLLEALAAAGDFYFDSMSQIHLPEWSKGRVALVGDAAYCASPKSGQGTSLAMVGAYVLAEELAATGGPGRYQERMAGFVALNQALAKENPAGPASDESVRRAADGITL</sequence>
<gene>
    <name evidence="3" type="ORF">ACIBG2_31660</name>
</gene>
<evidence type="ECO:0000256" key="1">
    <source>
        <dbReference type="SAM" id="MobiDB-lite"/>
    </source>
</evidence>
<feature type="region of interest" description="Disordered" evidence="1">
    <location>
        <begin position="72"/>
        <end position="94"/>
    </location>
</feature>
<dbReference type="SUPFAM" id="SSF51905">
    <property type="entry name" value="FAD/NAD(P)-binding domain"/>
    <property type="match status" value="1"/>
</dbReference>
<evidence type="ECO:0000313" key="4">
    <source>
        <dbReference type="Proteomes" id="UP001612741"/>
    </source>
</evidence>
<reference evidence="3 4" key="1">
    <citation type="submission" date="2024-10" db="EMBL/GenBank/DDBJ databases">
        <title>The Natural Products Discovery Center: Release of the First 8490 Sequenced Strains for Exploring Actinobacteria Biosynthetic Diversity.</title>
        <authorList>
            <person name="Kalkreuter E."/>
            <person name="Kautsar S.A."/>
            <person name="Yang D."/>
            <person name="Bader C.D."/>
            <person name="Teijaro C.N."/>
            <person name="Fluegel L."/>
            <person name="Davis C.M."/>
            <person name="Simpson J.R."/>
            <person name="Lauterbach L."/>
            <person name="Steele A.D."/>
            <person name="Gui C."/>
            <person name="Meng S."/>
            <person name="Li G."/>
            <person name="Viehrig K."/>
            <person name="Ye F."/>
            <person name="Su P."/>
            <person name="Kiefer A.F."/>
            <person name="Nichols A."/>
            <person name="Cepeda A.J."/>
            <person name="Yan W."/>
            <person name="Fan B."/>
            <person name="Jiang Y."/>
            <person name="Adhikari A."/>
            <person name="Zheng C.-J."/>
            <person name="Schuster L."/>
            <person name="Cowan T.M."/>
            <person name="Smanski M.J."/>
            <person name="Chevrette M.G."/>
            <person name="De Carvalho L.P.S."/>
            <person name="Shen B."/>
        </authorList>
    </citation>
    <scope>NUCLEOTIDE SEQUENCE [LARGE SCALE GENOMIC DNA]</scope>
    <source>
        <strain evidence="3 4">NPDC050545</strain>
    </source>
</reference>
<dbReference type="InterPro" id="IPR051704">
    <property type="entry name" value="FAD_aromatic-hydroxylase"/>
</dbReference>
<dbReference type="Gene3D" id="3.30.9.10">
    <property type="entry name" value="D-Amino Acid Oxidase, subunit A, domain 2"/>
    <property type="match status" value="1"/>
</dbReference>
<dbReference type="GO" id="GO:0004497">
    <property type="term" value="F:monooxygenase activity"/>
    <property type="evidence" value="ECO:0007669"/>
    <property type="project" value="UniProtKB-KW"/>
</dbReference>
<dbReference type="EMBL" id="JBITGY010000009">
    <property type="protein sequence ID" value="MFI6501975.1"/>
    <property type="molecule type" value="Genomic_DNA"/>
</dbReference>
<evidence type="ECO:0000259" key="2">
    <source>
        <dbReference type="Pfam" id="PF01494"/>
    </source>
</evidence>
<keyword evidence="3" id="KW-0560">Oxidoreductase</keyword>
<dbReference type="Gene3D" id="3.50.50.60">
    <property type="entry name" value="FAD/NAD(P)-binding domain"/>
    <property type="match status" value="1"/>
</dbReference>